<dbReference type="AlphaFoldDB" id="D2VLM7"/>
<accession>D2VLM7</accession>
<feature type="compositionally biased region" description="Basic and acidic residues" evidence="1">
    <location>
        <begin position="189"/>
        <end position="206"/>
    </location>
</feature>
<dbReference type="VEuPathDB" id="AmoebaDB:NAEGRDRAFT_69836"/>
<dbReference type="KEGG" id="ngr:NAEGRDRAFT_69836"/>
<protein>
    <submittedName>
        <fullName evidence="2">Predicted protein</fullName>
    </submittedName>
</protein>
<gene>
    <name evidence="2" type="ORF">NAEGRDRAFT_69836</name>
</gene>
<feature type="region of interest" description="Disordered" evidence="1">
    <location>
        <begin position="96"/>
        <end position="128"/>
    </location>
</feature>
<organism evidence="3">
    <name type="scientific">Naegleria gruberi</name>
    <name type="common">Amoeba</name>
    <dbReference type="NCBI Taxonomy" id="5762"/>
    <lineage>
        <taxon>Eukaryota</taxon>
        <taxon>Discoba</taxon>
        <taxon>Heterolobosea</taxon>
        <taxon>Tetramitia</taxon>
        <taxon>Eutetramitia</taxon>
        <taxon>Vahlkampfiidae</taxon>
        <taxon>Naegleria</taxon>
    </lineage>
</organism>
<feature type="compositionally biased region" description="Polar residues" evidence="1">
    <location>
        <begin position="144"/>
        <end position="163"/>
    </location>
</feature>
<evidence type="ECO:0000313" key="2">
    <source>
        <dbReference type="EMBL" id="EFC42419.1"/>
    </source>
</evidence>
<evidence type="ECO:0000256" key="1">
    <source>
        <dbReference type="SAM" id="MobiDB-lite"/>
    </source>
</evidence>
<name>D2VLM7_NAEGR</name>
<evidence type="ECO:0000313" key="3">
    <source>
        <dbReference type="Proteomes" id="UP000006671"/>
    </source>
</evidence>
<feature type="compositionally biased region" description="Basic residues" evidence="1">
    <location>
        <begin position="508"/>
        <end position="530"/>
    </location>
</feature>
<dbReference type="RefSeq" id="XP_002675163.1">
    <property type="nucleotide sequence ID" value="XM_002675117.1"/>
</dbReference>
<dbReference type="Proteomes" id="UP000006671">
    <property type="component" value="Unassembled WGS sequence"/>
</dbReference>
<dbReference type="InParanoid" id="D2VLM7"/>
<reference evidence="2 3" key="1">
    <citation type="journal article" date="2010" name="Cell">
        <title>The genome of Naegleria gruberi illuminates early eukaryotic versatility.</title>
        <authorList>
            <person name="Fritz-Laylin L.K."/>
            <person name="Prochnik S.E."/>
            <person name="Ginger M.L."/>
            <person name="Dacks J.B."/>
            <person name="Carpenter M.L."/>
            <person name="Field M.C."/>
            <person name="Kuo A."/>
            <person name="Paredez A."/>
            <person name="Chapman J."/>
            <person name="Pham J."/>
            <person name="Shu S."/>
            <person name="Neupane R."/>
            <person name="Cipriano M."/>
            <person name="Mancuso J."/>
            <person name="Tu H."/>
            <person name="Salamov A."/>
            <person name="Lindquist E."/>
            <person name="Shapiro H."/>
            <person name="Lucas S."/>
            <person name="Grigoriev I.V."/>
            <person name="Cande W.Z."/>
            <person name="Fulton C."/>
            <person name="Rokhsar D.S."/>
            <person name="Dawson S.C."/>
        </authorList>
    </citation>
    <scope>NUCLEOTIDE SEQUENCE [LARGE SCALE GENOMIC DNA]</scope>
    <source>
        <strain evidence="2 3">NEG-M</strain>
    </source>
</reference>
<sequence>MGISASSSHCECQAKNPLCEFNSLDSEEMKILIPKSNSFDECDNTIYPLTNTQQDQFDCYKLTQRRRTISTTNPTITTPITAPEISICKTCHKRKINSSSPPPIQTPPHHHFEEVSSPKSSKTPKKLTFSIPNPVKIFNSALNSDCNSSPTSVTGNSRLFTTPSKRDPPPQNPTLGVARNRTRRGSTPGREESVTDLEKLKQDTRSRSRSSPQPNKNMTGANPTCKSLDSKEYVSRVNRVRTNGSHSDSDEEKSNLPPLKNSPKKMINEEDGVVVIGFTNTNGSSTISNATTVTITTANNSENINSSPTNASNEKEIDFAISVPHYKQPLAKITIPKSTSHSCPMNAVPTTIKETNKDLKEVHGNCRAISPLDVFRTINNSSRSDLILKKKNRPAIVPEEQDKDIDVLITANKSIQPRPRGGKQFNLFKFKSDVPHGNEKVLTQIKYHQSTPKLDSPESTKIVVDLNGAAPNVGGKKLPIYVIPPTSPSKISQNQRSKGVTLTEEKKRKLGSSRRASTTKKKTSKKMFSW</sequence>
<feature type="region of interest" description="Disordered" evidence="1">
    <location>
        <begin position="486"/>
        <end position="530"/>
    </location>
</feature>
<feature type="compositionally biased region" description="Polar residues" evidence="1">
    <location>
        <begin position="209"/>
        <end position="227"/>
    </location>
</feature>
<feature type="compositionally biased region" description="Polar residues" evidence="1">
    <location>
        <begin position="488"/>
        <end position="500"/>
    </location>
</feature>
<feature type="region of interest" description="Disordered" evidence="1">
    <location>
        <begin position="144"/>
        <end position="266"/>
    </location>
</feature>
<proteinExistence type="predicted"/>
<dbReference type="GeneID" id="8863049"/>
<dbReference type="EMBL" id="GG738880">
    <property type="protein sequence ID" value="EFC42419.1"/>
    <property type="molecule type" value="Genomic_DNA"/>
</dbReference>
<keyword evidence="3" id="KW-1185">Reference proteome</keyword>